<evidence type="ECO:0008006" key="2">
    <source>
        <dbReference type="Google" id="ProtNLM"/>
    </source>
</evidence>
<dbReference type="AlphaFoldDB" id="A0AAU8K683"/>
<dbReference type="Gene3D" id="1.10.8.1060">
    <property type="entry name" value="Corynebacterium glutamicum thioredoxin-dependent arsenate reductase, N-terminal domain"/>
    <property type="match status" value="1"/>
</dbReference>
<dbReference type="NCBIfam" id="NF046112">
    <property type="entry name" value="MSMEG_6209_Nter"/>
    <property type="match status" value="1"/>
</dbReference>
<gene>
    <name evidence="1" type="ORF">ABWK59_35055</name>
</gene>
<accession>A0AAU8K683</accession>
<name>A0AAU8K683_9ACTN</name>
<dbReference type="KEGG" id="kcm:ABWK59_35055"/>
<reference evidence="1" key="1">
    <citation type="submission" date="2024-06" db="EMBL/GenBank/DDBJ databases">
        <title>The genome sequences of Kitasatospora sp. strain HUAS MG31.</title>
        <authorList>
            <person name="Mo P."/>
        </authorList>
    </citation>
    <scope>NUCLEOTIDE SEQUENCE</scope>
    <source>
        <strain evidence="1">HUAS MG31</strain>
    </source>
</reference>
<dbReference type="RefSeq" id="WP_354644710.1">
    <property type="nucleotide sequence ID" value="NZ_CP159872.1"/>
</dbReference>
<sequence length="62" mass="6690">MRLPNESAHPAADPATVDALVAGAYDELRDANVRTFIPILAERRARAQLAVQPPNTRPAPES</sequence>
<proteinExistence type="predicted"/>
<evidence type="ECO:0000313" key="1">
    <source>
        <dbReference type="EMBL" id="XCM83773.1"/>
    </source>
</evidence>
<organism evidence="1">
    <name type="scientific">Kitasatospora camelliae</name>
    <dbReference type="NCBI Taxonomy" id="3156397"/>
    <lineage>
        <taxon>Bacteria</taxon>
        <taxon>Bacillati</taxon>
        <taxon>Actinomycetota</taxon>
        <taxon>Actinomycetes</taxon>
        <taxon>Kitasatosporales</taxon>
        <taxon>Streptomycetaceae</taxon>
        <taxon>Kitasatospora</taxon>
    </lineage>
</organism>
<protein>
    <recommendedName>
        <fullName evidence="2">Amidase</fullName>
    </recommendedName>
</protein>
<dbReference type="EMBL" id="CP159872">
    <property type="protein sequence ID" value="XCM83773.1"/>
    <property type="molecule type" value="Genomic_DNA"/>
</dbReference>